<proteinExistence type="predicted"/>
<dbReference type="EMBL" id="PHFL01000020">
    <property type="protein sequence ID" value="RFM24846.1"/>
    <property type="molecule type" value="Genomic_DNA"/>
</dbReference>
<protein>
    <recommendedName>
        <fullName evidence="3">UDP-N-acetylglucosamine--N-acetylmuramyl-(Pentapeptide) pyrophosphoryl-undecaprenol N-acetylglucosamine transferase</fullName>
    </recommendedName>
</protein>
<dbReference type="Gene3D" id="3.40.50.2000">
    <property type="entry name" value="Glycogen Phosphorylase B"/>
    <property type="match status" value="1"/>
</dbReference>
<gene>
    <name evidence="1" type="ORF">D0433_03650</name>
</gene>
<evidence type="ECO:0000313" key="1">
    <source>
        <dbReference type="EMBL" id="RFM24846.1"/>
    </source>
</evidence>
<dbReference type="AlphaFoldDB" id="A0A395M265"/>
<reference evidence="1 2" key="1">
    <citation type="journal article" date="2011" name="ISME J.">
        <title>Community ecology of hot spring cyanobacterial mats: predominant populations and their functional potential.</title>
        <authorList>
            <person name="Klatt C.G."/>
            <person name="Wood J.M."/>
            <person name="Rusch D.B."/>
            <person name="Bateson M.M."/>
            <person name="Hamamura N."/>
            <person name="Heidelberg J.F."/>
            <person name="Grossman A.R."/>
            <person name="Bhaya D."/>
            <person name="Cohan F.M."/>
            <person name="Kuhl M."/>
            <person name="Bryant D.A."/>
            <person name="Ward D.M."/>
        </authorList>
    </citation>
    <scope>NUCLEOTIDE SEQUENCE [LARGE SCALE GENOMIC DNA]</scope>
    <source>
        <strain evidence="1">OS</strain>
    </source>
</reference>
<evidence type="ECO:0000313" key="2">
    <source>
        <dbReference type="Proteomes" id="UP000266389"/>
    </source>
</evidence>
<dbReference type="SUPFAM" id="SSF53756">
    <property type="entry name" value="UDP-Glycosyltransferase/glycogen phosphorylase"/>
    <property type="match status" value="1"/>
</dbReference>
<evidence type="ECO:0008006" key="3">
    <source>
        <dbReference type="Google" id="ProtNLM"/>
    </source>
</evidence>
<feature type="non-terminal residue" evidence="1">
    <location>
        <position position="1"/>
    </location>
</feature>
<sequence length="66" mass="7061">KGAAELIDNADIASDAAYQKIVSLLADDKKRHAMKDAAKKLGKPDATKKIAESAIRLATQKSLEQP</sequence>
<comment type="caution">
    <text evidence="1">The sequence shown here is derived from an EMBL/GenBank/DDBJ whole genome shotgun (WGS) entry which is preliminary data.</text>
</comment>
<name>A0A395M265_9BACT</name>
<organism evidence="1 2">
    <name type="scientific">Candidatus Thermochlorobacter aerophilus</name>
    <dbReference type="NCBI Taxonomy" id="1868324"/>
    <lineage>
        <taxon>Bacteria</taxon>
        <taxon>Pseudomonadati</taxon>
        <taxon>Chlorobiota</taxon>
        <taxon>Chlorobiia</taxon>
        <taxon>Chlorobiales</taxon>
        <taxon>Candidatus Thermochlorobacteriaceae</taxon>
        <taxon>Candidatus Thermochlorobacter</taxon>
    </lineage>
</organism>
<accession>A0A395M265</accession>
<dbReference type="Proteomes" id="UP000266389">
    <property type="component" value="Unassembled WGS sequence"/>
</dbReference>